<evidence type="ECO:0000313" key="1">
    <source>
        <dbReference type="EMBL" id="BCX47805.1"/>
    </source>
</evidence>
<proteinExistence type="predicted"/>
<organism evidence="1 2">
    <name type="scientific">Haloferula helveola</name>
    <dbReference type="NCBI Taxonomy" id="490095"/>
    <lineage>
        <taxon>Bacteria</taxon>
        <taxon>Pseudomonadati</taxon>
        <taxon>Verrucomicrobiota</taxon>
        <taxon>Verrucomicrobiia</taxon>
        <taxon>Verrucomicrobiales</taxon>
        <taxon>Verrucomicrobiaceae</taxon>
        <taxon>Haloferula</taxon>
    </lineage>
</organism>
<dbReference type="EMBL" id="AP024702">
    <property type="protein sequence ID" value="BCX47805.1"/>
    <property type="molecule type" value="Genomic_DNA"/>
</dbReference>
<name>A0ABM7R9A7_9BACT</name>
<gene>
    <name evidence="1" type="ORF">HAHE_17130</name>
</gene>
<keyword evidence="2" id="KW-1185">Reference proteome</keyword>
<evidence type="ECO:0000313" key="2">
    <source>
        <dbReference type="Proteomes" id="UP001374893"/>
    </source>
</evidence>
<accession>A0ABM7R9A7</accession>
<dbReference type="RefSeq" id="WP_338690205.1">
    <property type="nucleotide sequence ID" value="NZ_AP024702.1"/>
</dbReference>
<dbReference type="Proteomes" id="UP001374893">
    <property type="component" value="Chromosome"/>
</dbReference>
<reference evidence="1 2" key="1">
    <citation type="submission" date="2021-06" db="EMBL/GenBank/DDBJ databases">
        <title>Complete genome of Haloferula helveola possessing various polysaccharide degrading enzymes.</title>
        <authorList>
            <person name="Takami H."/>
            <person name="Huang C."/>
            <person name="Hamasaki K."/>
        </authorList>
    </citation>
    <scope>NUCLEOTIDE SEQUENCE [LARGE SCALE GENOMIC DNA]</scope>
    <source>
        <strain evidence="1 2">CN-1</strain>
    </source>
</reference>
<sequence length="110" mass="12327">MKRAAIALLILALGFAGGWMARSLAAPDYPSHWDSVKLGMTASEAKGMVPDLDPWLREVKGFDQAGIDLGDRYWSLLVRYDEKGRVSEITKNYVDRRIGIFNRSLVESKP</sequence>
<protein>
    <recommendedName>
        <fullName evidence="3">Lipoprotein SmpA/OmlA domain-containing protein</fullName>
    </recommendedName>
</protein>
<evidence type="ECO:0008006" key="3">
    <source>
        <dbReference type="Google" id="ProtNLM"/>
    </source>
</evidence>